<evidence type="ECO:0000313" key="4">
    <source>
        <dbReference type="Proteomes" id="UP000193925"/>
    </source>
</evidence>
<reference evidence="2" key="1">
    <citation type="submission" date="2014-03" db="EMBL/GenBank/DDBJ databases">
        <authorList>
            <person name="Genoscope - CEA"/>
        </authorList>
    </citation>
    <scope>NUCLEOTIDE SEQUENCE [LARGE SCALE GENOMIC DNA]</scope>
    <source>
        <strain evidence="2">CF27</strain>
    </source>
</reference>
<sequence>MFNKMYGLAKSLNRQAKEHLIKVLKIGSRGVIVLMAPVPIYAVKEILAKFGPDGVSVSYVLLLLVSVFTIMVTYGAFQLAIIVVLDTMDD</sequence>
<name>A0A060UWB2_9PROT</name>
<keyword evidence="1" id="KW-1133">Transmembrane helix</keyword>
<feature type="transmembrane region" description="Helical" evidence="1">
    <location>
        <begin position="60"/>
        <end position="85"/>
    </location>
</feature>
<feature type="transmembrane region" description="Helical" evidence="1">
    <location>
        <begin position="20"/>
        <end position="40"/>
    </location>
</feature>
<reference evidence="3 4" key="3">
    <citation type="submission" date="2017-03" db="EMBL/GenBank/DDBJ databases">
        <authorList>
            <person name="Regsiter A."/>
            <person name="William W."/>
        </authorList>
    </citation>
    <scope>NUCLEOTIDE SEQUENCE [LARGE SCALE GENOMIC DNA]</scope>
    <source>
        <strain evidence="3">PRJEB5721</strain>
    </source>
</reference>
<gene>
    <name evidence="3" type="ORF">AFERRI_40108</name>
    <name evidence="2" type="ORF">AFERRI_480013</name>
</gene>
<organism evidence="2">
    <name type="scientific">Acidithiobacillus ferrivorans</name>
    <dbReference type="NCBI Taxonomy" id="160808"/>
    <lineage>
        <taxon>Bacteria</taxon>
        <taxon>Pseudomonadati</taxon>
        <taxon>Pseudomonadota</taxon>
        <taxon>Acidithiobacillia</taxon>
        <taxon>Acidithiobacillales</taxon>
        <taxon>Acidithiobacillaceae</taxon>
        <taxon>Acidithiobacillus</taxon>
    </lineage>
</organism>
<protein>
    <submittedName>
        <fullName evidence="2">Uncharacterized protein</fullName>
    </submittedName>
</protein>
<dbReference type="AlphaFoldDB" id="A0A060UWB2"/>
<dbReference type="EMBL" id="LT841305">
    <property type="protein sequence ID" value="SMH66759.1"/>
    <property type="molecule type" value="Genomic_DNA"/>
</dbReference>
<keyword evidence="1" id="KW-0812">Transmembrane</keyword>
<dbReference type="Proteomes" id="UP000193925">
    <property type="component" value="Chromosome AFERRI"/>
</dbReference>
<keyword evidence="4" id="KW-1185">Reference proteome</keyword>
<keyword evidence="1" id="KW-0472">Membrane</keyword>
<evidence type="ECO:0000256" key="1">
    <source>
        <dbReference type="SAM" id="Phobius"/>
    </source>
</evidence>
<proteinExistence type="predicted"/>
<reference evidence="2" key="2">
    <citation type="submission" date="2014-07" db="EMBL/GenBank/DDBJ databases">
        <title>Initial genome analysis of the psychrotolerant acidophile Acidithiobacillus ferrivorans CF27: insights into iron and sulfur oxidation pathways and into biofilm formation.</title>
        <authorList>
            <person name="Talla E."/>
            <person name="Hedrich S."/>
            <person name="Mangenot S."/>
            <person name="Ji B."/>
            <person name="Johnson D.B."/>
            <person name="Barbe V."/>
            <person name="Bonnefoy V."/>
        </authorList>
    </citation>
    <scope>NUCLEOTIDE SEQUENCE [LARGE SCALE GENOMIC DNA]</scope>
    <source>
        <strain evidence="2">CF27</strain>
    </source>
</reference>
<dbReference type="RefSeq" id="WP_035193879.1">
    <property type="nucleotide sequence ID" value="NZ_CCCS020000043.1"/>
</dbReference>
<evidence type="ECO:0000313" key="2">
    <source>
        <dbReference type="EMBL" id="CDQ11023.1"/>
    </source>
</evidence>
<dbReference type="EMBL" id="CCCS020000043">
    <property type="protein sequence ID" value="CDQ11023.1"/>
    <property type="molecule type" value="Genomic_DNA"/>
</dbReference>
<accession>A0A060UWB2</accession>
<evidence type="ECO:0000313" key="3">
    <source>
        <dbReference type="EMBL" id="SMH66759.1"/>
    </source>
</evidence>